<comment type="caution">
    <text evidence="1">The sequence shown here is derived from an EMBL/GenBank/DDBJ whole genome shotgun (WGS) entry which is preliminary data.</text>
</comment>
<evidence type="ECO:0000313" key="2">
    <source>
        <dbReference type="Proteomes" id="UP001300261"/>
    </source>
</evidence>
<protein>
    <submittedName>
        <fullName evidence="1">Uncharacterized protein</fullName>
    </submittedName>
</protein>
<reference evidence="1 2" key="1">
    <citation type="journal article" date="2016" name="Int. J. Syst. Evol. Microbiol.">
        <title>Labrenzia salina sp. nov., isolated from the rhizosphere of the halophyte Arthrocnemum macrostachyum.</title>
        <authorList>
            <person name="Camacho M."/>
            <person name="Redondo-Gomez S."/>
            <person name="Rodriguez-Llorente I."/>
            <person name="Rohde M."/>
            <person name="Sproer C."/>
            <person name="Schumann P."/>
            <person name="Klenk H.P."/>
            <person name="Montero-Calasanz M.D.C."/>
        </authorList>
    </citation>
    <scope>NUCLEOTIDE SEQUENCE [LARGE SCALE GENOMIC DNA]</scope>
    <source>
        <strain evidence="1 2">DSM 29163</strain>
    </source>
</reference>
<keyword evidence="2" id="KW-1185">Reference proteome</keyword>
<dbReference type="RefSeq" id="WP_265963270.1">
    <property type="nucleotide sequence ID" value="NZ_JAPEVI010000003.1"/>
</dbReference>
<dbReference type="Proteomes" id="UP001300261">
    <property type="component" value="Unassembled WGS sequence"/>
</dbReference>
<dbReference type="EMBL" id="JAPEVI010000003">
    <property type="protein sequence ID" value="MCX2723494.1"/>
    <property type="molecule type" value="Genomic_DNA"/>
</dbReference>
<name>A0ABT3R2T9_9HYPH</name>
<proteinExistence type="predicted"/>
<gene>
    <name evidence="1" type="ORF">ON753_14115</name>
</gene>
<accession>A0ABT3R2T9</accession>
<sequence length="172" mass="18579">MSLSDSKKVAAIVADAGGRVVGRTRLQKIAYLLTVTGMEDGLSFYYKHYGPYCEDLASAASLGALFGELKETESPTTWGGTYSIFEADRPHDLAPASDVRRQFASTAARSDSIVLELAATAVFLAKEGFDDPWAETARRKPEKAIGNRLADAKNLLKALSEIETPRPLPNIA</sequence>
<organism evidence="1 2">
    <name type="scientific">Roseibium salinum</name>
    <dbReference type="NCBI Taxonomy" id="1604349"/>
    <lineage>
        <taxon>Bacteria</taxon>
        <taxon>Pseudomonadati</taxon>
        <taxon>Pseudomonadota</taxon>
        <taxon>Alphaproteobacteria</taxon>
        <taxon>Hyphomicrobiales</taxon>
        <taxon>Stappiaceae</taxon>
        <taxon>Roseibium</taxon>
    </lineage>
</organism>
<evidence type="ECO:0000313" key="1">
    <source>
        <dbReference type="EMBL" id="MCX2723494.1"/>
    </source>
</evidence>